<dbReference type="Pfam" id="PF00107">
    <property type="entry name" value="ADH_zinc_N"/>
    <property type="match status" value="1"/>
</dbReference>
<name>J4G3B4_9APHY</name>
<organism evidence="3 4">
    <name type="scientific">Fibroporia radiculosa</name>
    <dbReference type="NCBI Taxonomy" id="599839"/>
    <lineage>
        <taxon>Eukaryota</taxon>
        <taxon>Fungi</taxon>
        <taxon>Dikarya</taxon>
        <taxon>Basidiomycota</taxon>
        <taxon>Agaricomycotina</taxon>
        <taxon>Agaricomycetes</taxon>
        <taxon>Polyporales</taxon>
        <taxon>Fibroporiaceae</taxon>
        <taxon>Fibroporia</taxon>
    </lineage>
</organism>
<accession>J4G3B4</accession>
<dbReference type="PANTHER" id="PTHR43205:SF7">
    <property type="entry name" value="PROSTAGLANDIN REDUCTASE 1"/>
    <property type="match status" value="1"/>
</dbReference>
<reference evidence="3 4" key="1">
    <citation type="journal article" date="2012" name="Appl. Environ. Microbiol.">
        <title>Short-read sequencing for genomic analysis of the brown rot fungus Fibroporia radiculosa.</title>
        <authorList>
            <person name="Tang J.D."/>
            <person name="Perkins A.D."/>
            <person name="Sonstegard T.S."/>
            <person name="Schroeder S.G."/>
            <person name="Burgess S.C."/>
            <person name="Diehl S.V."/>
        </authorList>
    </citation>
    <scope>NUCLEOTIDE SEQUENCE [LARGE SCALE GENOMIC DNA]</scope>
    <source>
        <strain evidence="3 4">TFFH 294</strain>
    </source>
</reference>
<dbReference type="HOGENOM" id="CLU_026673_29_1_1"/>
<proteinExistence type="predicted"/>
<dbReference type="InParanoid" id="J4G3B4"/>
<dbReference type="EMBL" id="HE797009">
    <property type="protein sequence ID" value="CCM00868.1"/>
    <property type="molecule type" value="Genomic_DNA"/>
</dbReference>
<dbReference type="InterPro" id="IPR013149">
    <property type="entry name" value="ADH-like_C"/>
</dbReference>
<evidence type="ECO:0000256" key="1">
    <source>
        <dbReference type="ARBA" id="ARBA00023002"/>
    </source>
</evidence>
<dbReference type="CDD" id="cd05288">
    <property type="entry name" value="PGDH"/>
    <property type="match status" value="1"/>
</dbReference>
<dbReference type="Gene3D" id="3.90.180.10">
    <property type="entry name" value="Medium-chain alcohol dehydrogenases, catalytic domain"/>
    <property type="match status" value="1"/>
</dbReference>
<keyword evidence="4" id="KW-1185">Reference proteome</keyword>
<dbReference type="Pfam" id="PF16884">
    <property type="entry name" value="ADH_N_2"/>
    <property type="match status" value="1"/>
</dbReference>
<dbReference type="RefSeq" id="XP_012180151.1">
    <property type="nucleotide sequence ID" value="XM_012324761.1"/>
</dbReference>
<dbReference type="SUPFAM" id="SSF50129">
    <property type="entry name" value="GroES-like"/>
    <property type="match status" value="1"/>
</dbReference>
<evidence type="ECO:0000313" key="3">
    <source>
        <dbReference type="EMBL" id="CCM00868.1"/>
    </source>
</evidence>
<dbReference type="OrthoDB" id="809632at2759"/>
<evidence type="ECO:0000313" key="4">
    <source>
        <dbReference type="Proteomes" id="UP000006352"/>
    </source>
</evidence>
<dbReference type="Proteomes" id="UP000006352">
    <property type="component" value="Unassembled WGS sequence"/>
</dbReference>
<dbReference type="AlphaFoldDB" id="J4G3B4"/>
<evidence type="ECO:0000259" key="2">
    <source>
        <dbReference type="SMART" id="SM00829"/>
    </source>
</evidence>
<dbReference type="InterPro" id="IPR020843">
    <property type="entry name" value="ER"/>
</dbReference>
<gene>
    <name evidence="3" type="ORF">FIBRA_02914</name>
</gene>
<dbReference type="GO" id="GO:0016628">
    <property type="term" value="F:oxidoreductase activity, acting on the CH-CH group of donors, NAD or NADP as acceptor"/>
    <property type="evidence" value="ECO:0007669"/>
    <property type="project" value="InterPro"/>
</dbReference>
<dbReference type="InterPro" id="IPR011032">
    <property type="entry name" value="GroES-like_sf"/>
</dbReference>
<feature type="domain" description="Enoyl reductase (ER)" evidence="2">
    <location>
        <begin position="22"/>
        <end position="339"/>
    </location>
</feature>
<protein>
    <recommendedName>
        <fullName evidence="2">Enoyl reductase (ER) domain-containing protein</fullName>
    </recommendedName>
</protein>
<dbReference type="FunCoup" id="J4G3B4">
    <property type="interactions" value="63"/>
</dbReference>
<dbReference type="InterPro" id="IPR036291">
    <property type="entry name" value="NAD(P)-bd_dom_sf"/>
</dbReference>
<dbReference type="SMART" id="SM00829">
    <property type="entry name" value="PKS_ER"/>
    <property type="match status" value="1"/>
</dbReference>
<sequence>MAPVTNGRVLFNEIPAGYPEPGKTTVYDDSQKIDLERIPLNGGILIKTLFLSIDPYLRGRMRDASIPSYSPAFVLGEPLTNYGVGVVLRSERAAFEPGDHVYGWFPFQQFFVAQDDDPKRPIRKLDDYKMPWSVYTGVCGMPGQTAYYGWKEFANPKPGDVAFVTAGAGPVGSMVIQLAKADGLKVIASAGSEEKVAFIRDIGADVAFNYKTERTVDVLRREGPINVYWDNVGGESLDAALETAATGANFIECGMITGYNGESYHVKNLDKIFAKRLKLFGHLVSPLHPKYQEQFYKEIPPRVARGEFKYTEDIKHGLHLAGHAIEDVQRGKNKGKSVVLVAEE</sequence>
<dbReference type="PANTHER" id="PTHR43205">
    <property type="entry name" value="PROSTAGLANDIN REDUCTASE"/>
    <property type="match status" value="1"/>
</dbReference>
<dbReference type="Gene3D" id="3.40.50.720">
    <property type="entry name" value="NAD(P)-binding Rossmann-like Domain"/>
    <property type="match status" value="1"/>
</dbReference>
<dbReference type="InterPro" id="IPR045010">
    <property type="entry name" value="MDR_fam"/>
</dbReference>
<dbReference type="GeneID" id="24095779"/>
<keyword evidence="1" id="KW-0560">Oxidoreductase</keyword>
<dbReference type="SUPFAM" id="SSF51735">
    <property type="entry name" value="NAD(P)-binding Rossmann-fold domains"/>
    <property type="match status" value="1"/>
</dbReference>
<dbReference type="InterPro" id="IPR041694">
    <property type="entry name" value="ADH_N_2"/>
</dbReference>